<comment type="similarity">
    <text evidence="2">Belongs to the peptidase S16 family.</text>
</comment>
<dbReference type="InterPro" id="IPR027065">
    <property type="entry name" value="Lon_Prtase"/>
</dbReference>
<dbReference type="InterPro" id="IPR008269">
    <property type="entry name" value="Lon_proteolytic"/>
</dbReference>
<dbReference type="Gene3D" id="1.10.8.60">
    <property type="match status" value="1"/>
</dbReference>
<reference evidence="5" key="1">
    <citation type="submission" date="2016-11" db="EMBL/GenBank/DDBJ databases">
        <authorList>
            <person name="Varghese N."/>
            <person name="Submissions S."/>
        </authorList>
    </citation>
    <scope>NUCLEOTIDE SEQUENCE [LARGE SCALE GENOMIC DNA]</scope>
    <source>
        <strain evidence="5">DSM 13643</strain>
    </source>
</reference>
<feature type="active site" evidence="2">
    <location>
        <position position="654"/>
    </location>
</feature>
<evidence type="ECO:0000313" key="4">
    <source>
        <dbReference type="EMBL" id="SHH51362.1"/>
    </source>
</evidence>
<evidence type="ECO:0000256" key="1">
    <source>
        <dbReference type="ARBA" id="ARBA00022670"/>
    </source>
</evidence>
<feature type="domain" description="Lon proteolytic" evidence="3">
    <location>
        <begin position="564"/>
        <end position="759"/>
    </location>
</feature>
<keyword evidence="2" id="KW-0378">Hydrolase</keyword>
<dbReference type="Pfam" id="PF05362">
    <property type="entry name" value="Lon_C"/>
    <property type="match status" value="1"/>
</dbReference>
<dbReference type="EC" id="3.4.21.53" evidence="2"/>
<dbReference type="SUPFAM" id="SSF54211">
    <property type="entry name" value="Ribosomal protein S5 domain 2-like"/>
    <property type="match status" value="1"/>
</dbReference>
<evidence type="ECO:0000313" key="5">
    <source>
        <dbReference type="Proteomes" id="UP000183967"/>
    </source>
</evidence>
<dbReference type="InterPro" id="IPR041699">
    <property type="entry name" value="AAA_32"/>
</dbReference>
<dbReference type="Pfam" id="PF13654">
    <property type="entry name" value="AAA_32"/>
    <property type="match status" value="1"/>
</dbReference>
<dbReference type="InterPro" id="IPR046844">
    <property type="entry name" value="Lon-like_helical"/>
</dbReference>
<dbReference type="PANTHER" id="PTHR10046">
    <property type="entry name" value="ATP DEPENDENT LON PROTEASE FAMILY MEMBER"/>
    <property type="match status" value="1"/>
</dbReference>
<dbReference type="RefSeq" id="WP_073196038.1">
    <property type="nucleotide sequence ID" value="NZ_FQXO01000022.1"/>
</dbReference>
<keyword evidence="2" id="KW-0720">Serine protease</keyword>
<dbReference type="Proteomes" id="UP000183967">
    <property type="component" value="Unassembled WGS sequence"/>
</dbReference>
<gene>
    <name evidence="4" type="ORF">SAMN02745135_01046</name>
</gene>
<organism evidence="4 5">
    <name type="scientific">Caloranaerobacter azorensis DSM 13643</name>
    <dbReference type="NCBI Taxonomy" id="1121264"/>
    <lineage>
        <taxon>Bacteria</taxon>
        <taxon>Bacillati</taxon>
        <taxon>Bacillota</taxon>
        <taxon>Tissierellia</taxon>
        <taxon>Tissierellales</taxon>
        <taxon>Thermohalobacteraceae</taxon>
        <taxon>Caloranaerobacter</taxon>
    </lineage>
</organism>
<dbReference type="GO" id="GO:0005524">
    <property type="term" value="F:ATP binding"/>
    <property type="evidence" value="ECO:0007669"/>
    <property type="project" value="InterPro"/>
</dbReference>
<evidence type="ECO:0000259" key="3">
    <source>
        <dbReference type="PROSITE" id="PS51786"/>
    </source>
</evidence>
<protein>
    <recommendedName>
        <fullName evidence="2">endopeptidase La</fullName>
        <ecNumber evidence="2">3.4.21.53</ecNumber>
    </recommendedName>
</protein>
<proteinExistence type="inferred from homology"/>
<dbReference type="Pfam" id="PF20437">
    <property type="entry name" value="LonC_helical"/>
    <property type="match status" value="1"/>
</dbReference>
<dbReference type="Gene3D" id="3.40.50.300">
    <property type="entry name" value="P-loop containing nucleotide triphosphate hydrolases"/>
    <property type="match status" value="2"/>
</dbReference>
<comment type="catalytic activity">
    <reaction evidence="2">
        <text>Hydrolysis of proteins in presence of ATP.</text>
        <dbReference type="EC" id="3.4.21.53"/>
    </reaction>
</comment>
<dbReference type="PROSITE" id="PS51786">
    <property type="entry name" value="LON_PROTEOLYTIC"/>
    <property type="match status" value="1"/>
</dbReference>
<dbReference type="EMBL" id="FQXO01000022">
    <property type="protein sequence ID" value="SHH51362.1"/>
    <property type="molecule type" value="Genomic_DNA"/>
</dbReference>
<dbReference type="Pfam" id="PF20436">
    <property type="entry name" value="LonB_AAA-LID"/>
    <property type="match status" value="1"/>
</dbReference>
<dbReference type="GO" id="GO:0006508">
    <property type="term" value="P:proteolysis"/>
    <property type="evidence" value="ECO:0007669"/>
    <property type="project" value="UniProtKB-KW"/>
</dbReference>
<keyword evidence="5" id="KW-1185">Reference proteome</keyword>
<dbReference type="AlphaFoldDB" id="A0A1M5TKR1"/>
<dbReference type="SUPFAM" id="SSF52540">
    <property type="entry name" value="P-loop containing nucleoside triphosphate hydrolases"/>
    <property type="match status" value="1"/>
</dbReference>
<dbReference type="OrthoDB" id="9758568at2"/>
<dbReference type="GO" id="GO:0004252">
    <property type="term" value="F:serine-type endopeptidase activity"/>
    <property type="evidence" value="ECO:0007669"/>
    <property type="project" value="UniProtKB-UniRule"/>
</dbReference>
<dbReference type="GO" id="GO:0030163">
    <property type="term" value="P:protein catabolic process"/>
    <property type="evidence" value="ECO:0007669"/>
    <property type="project" value="InterPro"/>
</dbReference>
<name>A0A1M5TKR1_9FIRM</name>
<dbReference type="PRINTS" id="PR00830">
    <property type="entry name" value="ENDOLAPTASE"/>
</dbReference>
<accession>A0A1M5TKR1</accession>
<dbReference type="InterPro" id="IPR014721">
    <property type="entry name" value="Ribsml_uS5_D2-typ_fold_subgr"/>
</dbReference>
<dbReference type="GO" id="GO:0004176">
    <property type="term" value="F:ATP-dependent peptidase activity"/>
    <property type="evidence" value="ECO:0007669"/>
    <property type="project" value="UniProtKB-UniRule"/>
</dbReference>
<dbReference type="Gene3D" id="3.30.230.10">
    <property type="match status" value="1"/>
</dbReference>
<keyword evidence="1 2" id="KW-0645">Protease</keyword>
<dbReference type="InterPro" id="IPR027417">
    <property type="entry name" value="P-loop_NTPase"/>
</dbReference>
<dbReference type="InterPro" id="IPR046843">
    <property type="entry name" value="LonB_AAA-LID"/>
</dbReference>
<evidence type="ECO:0000256" key="2">
    <source>
        <dbReference type="PROSITE-ProRule" id="PRU01122"/>
    </source>
</evidence>
<sequence length="794" mass="90731">MRKDLLVPVENLKNSCDISIFQFETTEEIPPIKEIIGQERATKALKFGLSVKKKGYNIFVTGITGTGRNSYSYSVAKDFAKRKSTPDDWCYVYNFKKPESPKAIRLKAGQGIAFKREVENVISKLRVDIPKVFSSREYEDKKNLIYHNYQKKVEEIIDELNIIAKDYGFVFKQNENGLISIPLVDGRPISEEELENISEDEINKMRENSSKLSAEAYDIFNKFRKLDEQLRDRLKQLNEKVTFDAVDFYLDQLIKRYKDNEEIEKFLNEMEDDIIKNLNQFLDREENSKLNEVIGKLSKHEDFFKRYEINLFIDNSNCQGAPVIREVNPNYYNLLGKIEYVNESGVLKTDHTRIKPGAIHEANGGYLIVQAKDILTNPFAWDGLKRALISREIKIENIIKGSVVAETLKPEPIPLDVKVIVIGDYYTYQLLYDYDDDFKKLFKIRADFDIEMERNEENIRKIASFIALHCKEENLRHFHKSAVGKVIEYCSRLAEDQRKLSARFNEIVELLYEADAWADAMGDSIVTAEHVVKAIEEKIYRNNKYEEKLQELFKDGTLLIETSGWKVGEINGLAVMDSGQYSFGRPNKITVSTFVGKEGIINIEREVQKSGSIHDKGVLILSGYLGEKYAREKPLSLTASITFEQSYEFIDGDSASSTELYALLSSLSDLPINQAIAVTGSVNQKGIVQPIGGVNEKIEGFYKVCKSKGFKGGEGVIIPYQNIRNLMLSDEVIQAVEEGKFTIYAVKTIEEGIEILTGVPAGEMNDKGRYPVGTVNYLVQKKLDKYANINREYD</sequence>
<dbReference type="InterPro" id="IPR020568">
    <property type="entry name" value="Ribosomal_Su5_D2-typ_SF"/>
</dbReference>
<feature type="active site" evidence="2">
    <location>
        <position position="697"/>
    </location>
</feature>